<reference evidence="3 4" key="1">
    <citation type="submission" date="2020-03" db="EMBL/GenBank/DDBJ databases">
        <title>Sphingomonas sp. nov., isolated from fish.</title>
        <authorList>
            <person name="Hyun D.-W."/>
            <person name="Bae J.-W."/>
        </authorList>
    </citation>
    <scope>NUCLEOTIDE SEQUENCE [LARGE SCALE GENOMIC DNA]</scope>
    <source>
        <strain evidence="3 4">HDW15B</strain>
    </source>
</reference>
<dbReference type="InterPro" id="IPR001296">
    <property type="entry name" value="Glyco_trans_1"/>
</dbReference>
<dbReference type="Pfam" id="PF00534">
    <property type="entry name" value="Glycos_transf_1"/>
    <property type="match status" value="1"/>
</dbReference>
<proteinExistence type="predicted"/>
<name>A0A6G7YTH7_9SPHN</name>
<dbReference type="AlphaFoldDB" id="A0A6G7YTH7"/>
<dbReference type="PANTHER" id="PTHR45947">
    <property type="entry name" value="SULFOQUINOVOSYL TRANSFERASE SQD2"/>
    <property type="match status" value="1"/>
</dbReference>
<dbReference type="CDD" id="cd03801">
    <property type="entry name" value="GT4_PimA-like"/>
    <property type="match status" value="1"/>
</dbReference>
<evidence type="ECO:0000259" key="1">
    <source>
        <dbReference type="Pfam" id="PF00534"/>
    </source>
</evidence>
<dbReference type="GO" id="GO:0016758">
    <property type="term" value="F:hexosyltransferase activity"/>
    <property type="evidence" value="ECO:0007669"/>
    <property type="project" value="TreeGrafter"/>
</dbReference>
<dbReference type="EMBL" id="CP049869">
    <property type="protein sequence ID" value="QIK80045.1"/>
    <property type="molecule type" value="Genomic_DNA"/>
</dbReference>
<feature type="domain" description="Glycosyl transferase family 1" evidence="1">
    <location>
        <begin position="184"/>
        <end position="338"/>
    </location>
</feature>
<dbReference type="InterPro" id="IPR050194">
    <property type="entry name" value="Glycosyltransferase_grp1"/>
</dbReference>
<dbReference type="InterPro" id="IPR028098">
    <property type="entry name" value="Glyco_trans_4-like_N"/>
</dbReference>
<dbReference type="SUPFAM" id="SSF53756">
    <property type="entry name" value="UDP-Glycosyltransferase/glycogen phosphorylase"/>
    <property type="match status" value="1"/>
</dbReference>
<dbReference type="PANTHER" id="PTHR45947:SF3">
    <property type="entry name" value="SULFOQUINOVOSYL TRANSFERASE SQD2"/>
    <property type="match status" value="1"/>
</dbReference>
<keyword evidence="4" id="KW-1185">Reference proteome</keyword>
<dbReference type="Pfam" id="PF13439">
    <property type="entry name" value="Glyco_transf_4"/>
    <property type="match status" value="1"/>
</dbReference>
<organism evidence="3 4">
    <name type="scientific">Sphingomonas piscis</name>
    <dbReference type="NCBI Taxonomy" id="2714943"/>
    <lineage>
        <taxon>Bacteria</taxon>
        <taxon>Pseudomonadati</taxon>
        <taxon>Pseudomonadota</taxon>
        <taxon>Alphaproteobacteria</taxon>
        <taxon>Sphingomonadales</taxon>
        <taxon>Sphingomonadaceae</taxon>
        <taxon>Sphingomonas</taxon>
    </lineage>
</organism>
<evidence type="ECO:0000259" key="2">
    <source>
        <dbReference type="Pfam" id="PF13439"/>
    </source>
</evidence>
<evidence type="ECO:0000313" key="3">
    <source>
        <dbReference type="EMBL" id="QIK80045.1"/>
    </source>
</evidence>
<keyword evidence="3" id="KW-0808">Transferase</keyword>
<protein>
    <submittedName>
        <fullName evidence="3">Glycosyltransferase family 4 protein</fullName>
    </submittedName>
</protein>
<dbReference type="Proteomes" id="UP000503222">
    <property type="component" value="Chromosome"/>
</dbReference>
<dbReference type="KEGG" id="spii:G7077_09575"/>
<gene>
    <name evidence="3" type="ORF">G7077_09575</name>
</gene>
<evidence type="ECO:0000313" key="4">
    <source>
        <dbReference type="Proteomes" id="UP000503222"/>
    </source>
</evidence>
<feature type="domain" description="Glycosyltransferase subfamily 4-like N-terminal" evidence="2">
    <location>
        <begin position="16"/>
        <end position="175"/>
    </location>
</feature>
<accession>A0A6G7YTH7</accession>
<dbReference type="Gene3D" id="3.40.50.2000">
    <property type="entry name" value="Glycogen Phosphorylase B"/>
    <property type="match status" value="2"/>
</dbReference>
<sequence length="366" mass="41317">MRILFALPGLHRVSRGAEVAFMAVASELARLGHEVTLIGSGDCRSDIPYRYLRAPLIPRERFERIPSLPVFRSETAWEEATFLAGFLKIYRPQQYDVTLTCSYPFLNWALRARKFKGTRPAHVFVTQNGDWPARSQRSEFRYFDCDGLICINPDYYRHNQSRYEVALIPNGVDLTKFHPGADSRAQFCLPSGVPIVLMVSALIESKMVETGIRAVSSMSDVHLVVAGDGPLREQLRAKAEAIMPGRYHNFTVAADRMPELYRSVNVFLHLSRDESFGNVFVEAMASGVTTVAWDLERTRWITGETAMLSPDGDEAALIGQLIEAIEHPKSKDVITRRALQFSWTSIAQQYREFLNVVTGKHMGVDE</sequence>